<dbReference type="InterPro" id="IPR004394">
    <property type="entry name" value="Iojap/RsfS/C7orf30"/>
</dbReference>
<dbReference type="PANTHER" id="PTHR21043">
    <property type="entry name" value="IOJAP SUPERFAMILY ORTHOLOG"/>
    <property type="match status" value="1"/>
</dbReference>
<dbReference type="HAMAP" id="MF_01477">
    <property type="entry name" value="Iojap_RsfS"/>
    <property type="match status" value="1"/>
</dbReference>
<dbReference type="GeneTree" id="ENSGT00390000015035"/>
<reference evidence="6" key="2">
    <citation type="submission" date="2025-08" db="UniProtKB">
        <authorList>
            <consortium name="Ensembl"/>
        </authorList>
    </citation>
    <scope>IDENTIFICATION</scope>
</reference>
<protein>
    <recommendedName>
        <fullName evidence="5">Mitochondrial assembly of ribosomal large subunit protein 1</fullName>
    </recommendedName>
</protein>
<evidence type="ECO:0000256" key="5">
    <source>
        <dbReference type="ARBA" id="ARBA00073331"/>
    </source>
</evidence>
<dbReference type="Proteomes" id="UP000314987">
    <property type="component" value="Unassembled WGS sequence"/>
</dbReference>
<dbReference type="STRING" id="29139.ENSVURP00010002164"/>
<dbReference type="InterPro" id="IPR043519">
    <property type="entry name" value="NT_sf"/>
</dbReference>
<evidence type="ECO:0000313" key="7">
    <source>
        <dbReference type="Proteomes" id="UP000314987"/>
    </source>
</evidence>
<dbReference type="Gene3D" id="3.30.460.10">
    <property type="entry name" value="Beta Polymerase, domain 2"/>
    <property type="match status" value="1"/>
</dbReference>
<evidence type="ECO:0000313" key="6">
    <source>
        <dbReference type="Ensembl" id="ENSVURP00010002164.1"/>
    </source>
</evidence>
<sequence length="233" mass="26023">MSLTWAFSPVAVFPYFTCVPVENGLLRESEDLGSDPTPRVHYLCALGPGFHVPGPQFMVSGSLLASELGPSEPHVQPHPGWACHTGPKFDINLLVSLLRQENARDICVIQVSPELKYTDYFVVVSGSSPRHLQAMAQYIVKMHKFLKSKNDAFVRIEGKDADDWLCVDFGSMVIHLMLPGTRETYELEKLWTLGTYDDQLAQIAPESLPEDFIFGFPPEEEPSADSPLEAERE</sequence>
<dbReference type="SUPFAM" id="SSF81301">
    <property type="entry name" value="Nucleotidyltransferase"/>
    <property type="match status" value="1"/>
</dbReference>
<keyword evidence="3" id="KW-0496">Mitochondrion</keyword>
<evidence type="ECO:0000256" key="1">
    <source>
        <dbReference type="ARBA" id="ARBA00004173"/>
    </source>
</evidence>
<dbReference type="GO" id="GO:0090071">
    <property type="term" value="P:negative regulation of ribosome biogenesis"/>
    <property type="evidence" value="ECO:0007669"/>
    <property type="project" value="TreeGrafter"/>
</dbReference>
<accession>A0A4X2JRX5</accession>
<dbReference type="NCBIfam" id="TIGR00090">
    <property type="entry name" value="rsfS_iojap_ybeB"/>
    <property type="match status" value="1"/>
</dbReference>
<dbReference type="Ensembl" id="ENSVURT00010002470.1">
    <property type="protein sequence ID" value="ENSVURP00010002164.1"/>
    <property type="gene ID" value="ENSVURG00010001806.1"/>
</dbReference>
<reference evidence="7" key="1">
    <citation type="submission" date="2018-12" db="EMBL/GenBank/DDBJ databases">
        <authorList>
            <person name="Yazar S."/>
        </authorList>
    </citation>
    <scope>NUCLEOTIDE SEQUENCE [LARGE SCALE GENOMIC DNA]</scope>
</reference>
<keyword evidence="7" id="KW-1185">Reference proteome</keyword>
<evidence type="ECO:0000256" key="4">
    <source>
        <dbReference type="ARBA" id="ARBA00053669"/>
    </source>
</evidence>
<dbReference type="GO" id="GO:0005739">
    <property type="term" value="C:mitochondrion"/>
    <property type="evidence" value="ECO:0007669"/>
    <property type="project" value="UniProtKB-SubCell"/>
</dbReference>
<dbReference type="Pfam" id="PF02410">
    <property type="entry name" value="RsfS"/>
    <property type="match status" value="1"/>
</dbReference>
<dbReference type="GO" id="GO:0043023">
    <property type="term" value="F:ribosomal large subunit binding"/>
    <property type="evidence" value="ECO:0007669"/>
    <property type="project" value="TreeGrafter"/>
</dbReference>
<name>A0A4X2JRX5_VOMUR</name>
<organism evidence="6 7">
    <name type="scientific">Vombatus ursinus</name>
    <name type="common">Common wombat</name>
    <dbReference type="NCBI Taxonomy" id="29139"/>
    <lineage>
        <taxon>Eukaryota</taxon>
        <taxon>Metazoa</taxon>
        <taxon>Chordata</taxon>
        <taxon>Craniata</taxon>
        <taxon>Vertebrata</taxon>
        <taxon>Euteleostomi</taxon>
        <taxon>Mammalia</taxon>
        <taxon>Metatheria</taxon>
        <taxon>Diprotodontia</taxon>
        <taxon>Vombatidae</taxon>
        <taxon>Vombatus</taxon>
    </lineage>
</organism>
<evidence type="ECO:0000256" key="2">
    <source>
        <dbReference type="ARBA" id="ARBA00010574"/>
    </source>
</evidence>
<dbReference type="GO" id="GO:0017148">
    <property type="term" value="P:negative regulation of translation"/>
    <property type="evidence" value="ECO:0007669"/>
    <property type="project" value="TreeGrafter"/>
</dbReference>
<dbReference type="AlphaFoldDB" id="A0A4X2JRX5"/>
<proteinExistence type="inferred from homology"/>
<comment type="similarity">
    <text evidence="2">Belongs to the Iojap/RsfS family.</text>
</comment>
<evidence type="ECO:0000256" key="3">
    <source>
        <dbReference type="ARBA" id="ARBA00023128"/>
    </source>
</evidence>
<comment type="function">
    <text evidence="4">Required for normal mitochondrial ribosome function and mitochondrial translation. May play a role in ribosome biogenesis by preventing premature association of the 28S and 39S ribosomal subunits. Interacts with mitochondrial ribosomal protein uL14m (MRPL14), probably blocking formation of intersubunit bridge B8, preventing association of the 28S and 39S ribosomal subunits. Addition to isolated mitochondrial ribosomal subunits partially inhibits translation, probably by interfering with the association of the 28S and 39S ribosomal subunits and the formation of functional ribosomes. May also participate in the assembly and/or regulation of the stability of the large subunit of the mitochondrial ribosome. May function as a ribosomal silencing factor.</text>
</comment>
<comment type="subcellular location">
    <subcellularLocation>
        <location evidence="1">Mitochondrion</location>
    </subcellularLocation>
</comment>
<reference evidence="6" key="3">
    <citation type="submission" date="2025-09" db="UniProtKB">
        <authorList>
            <consortium name="Ensembl"/>
        </authorList>
    </citation>
    <scope>IDENTIFICATION</scope>
</reference>
<dbReference type="PANTHER" id="PTHR21043:SF0">
    <property type="entry name" value="MITOCHONDRIAL ASSEMBLY OF RIBOSOMAL LARGE SUBUNIT PROTEIN 1"/>
    <property type="match status" value="1"/>
</dbReference>
<dbReference type="FunFam" id="3.30.460.10:FF:000018">
    <property type="entry name" value="Mitochondrial assembly of ribosomal large subunit 1"/>
    <property type="match status" value="1"/>
</dbReference>